<accession>A0A1X0L3S3</accession>
<proteinExistence type="predicted"/>
<dbReference type="Proteomes" id="UP000192335">
    <property type="component" value="Unassembled WGS sequence"/>
</dbReference>
<dbReference type="RefSeq" id="WP_082275626.1">
    <property type="nucleotide sequence ID" value="NZ_CADEAW010000089.1"/>
</dbReference>
<evidence type="ECO:0000313" key="6">
    <source>
        <dbReference type="Proteomes" id="UP000279331"/>
    </source>
</evidence>
<dbReference type="OrthoDB" id="4742108at2"/>
<evidence type="ECO:0000313" key="2">
    <source>
        <dbReference type="EMBL" id="VAZ84227.1"/>
    </source>
</evidence>
<reference evidence="5 6" key="2">
    <citation type="submission" date="2018-09" db="EMBL/GenBank/DDBJ databases">
        <authorList>
            <person name="Tagini F."/>
        </authorList>
    </citation>
    <scope>NUCLEOTIDE SEQUENCE [LARGE SCALE GENOMIC DNA]</scope>
    <source>
        <strain evidence="3 5">MK4</strain>
        <strain evidence="2 6">MK42</strain>
    </source>
</reference>
<evidence type="ECO:0000313" key="1">
    <source>
        <dbReference type="EMBL" id="ORC05625.1"/>
    </source>
</evidence>
<evidence type="ECO:0000313" key="3">
    <source>
        <dbReference type="EMBL" id="VAZ94936.1"/>
    </source>
</evidence>
<keyword evidence="5" id="KW-1185">Reference proteome</keyword>
<dbReference type="Pfam" id="PF15598">
    <property type="entry name" value="Imm61"/>
    <property type="match status" value="1"/>
</dbReference>
<organism evidence="2 6">
    <name type="scientific">Mycobacterium persicum</name>
    <dbReference type="NCBI Taxonomy" id="1487726"/>
    <lineage>
        <taxon>Bacteria</taxon>
        <taxon>Bacillati</taxon>
        <taxon>Actinomycetota</taxon>
        <taxon>Actinomycetes</taxon>
        <taxon>Mycobacteriales</taxon>
        <taxon>Mycobacteriaceae</taxon>
        <taxon>Mycobacterium</taxon>
    </lineage>
</organism>
<dbReference type="EMBL" id="UPHM01000069">
    <property type="protein sequence ID" value="VAZ94936.1"/>
    <property type="molecule type" value="Genomic_DNA"/>
</dbReference>
<comment type="caution">
    <text evidence="2">The sequence shown here is derived from an EMBL/GenBank/DDBJ whole genome shotgun (WGS) entry which is preliminary data.</text>
</comment>
<sequence>MTTTVDLSLDLYNWIRSAGLDMTQGSQTDDGRTVIWNKGGEVRYFVSYADGYYTMTASNRMGPESFHLSSSTMPILEKYLYGRFGNSIRKRNGLGWVRKPCAIDELQQAYTIGKVTLYVRERDALVDESGTVLAIGEISRLVELSHYLDAPVSAIKDSFVNSQAKPLFSPLGER</sequence>
<reference evidence="1 4" key="1">
    <citation type="submission" date="2017-02" db="EMBL/GenBank/DDBJ databases">
        <title>Mycobacterium kansasii genomes.</title>
        <authorList>
            <person name="Borowka P."/>
            <person name="Strapagiel D."/>
            <person name="Marciniak B."/>
            <person name="Lach J."/>
            <person name="Bakula Z."/>
            <person name="Van Ingen J."/>
            <person name="Safianowska A."/>
            <person name="Brzostek A."/>
            <person name="Dziadek J."/>
            <person name="Jagielski T."/>
        </authorList>
    </citation>
    <scope>NUCLEOTIDE SEQUENCE [LARGE SCALE GENOMIC DNA]</scope>
    <source>
        <strain evidence="1 4">12MK</strain>
    </source>
</reference>
<evidence type="ECO:0000313" key="4">
    <source>
        <dbReference type="Proteomes" id="UP000192335"/>
    </source>
</evidence>
<dbReference type="EMBL" id="MWQA01000001">
    <property type="protein sequence ID" value="ORC05625.1"/>
    <property type="molecule type" value="Genomic_DNA"/>
</dbReference>
<gene>
    <name evidence="1" type="ORF">B4U45_02030</name>
    <name evidence="2" type="ORF">LAUMK42_03046</name>
    <name evidence="3" type="ORF">LAUMK4_02986</name>
</gene>
<dbReference type="Proteomes" id="UP000279331">
    <property type="component" value="Unassembled WGS sequence"/>
</dbReference>
<dbReference type="GeneID" id="66596072"/>
<dbReference type="InterPro" id="IPR028953">
    <property type="entry name" value="Imm_IFT-like"/>
</dbReference>
<name>A0A1X0L3S3_9MYCO</name>
<dbReference type="AlphaFoldDB" id="A0A1X0L3S3"/>
<protein>
    <submittedName>
        <fullName evidence="2">Immunity factor for TNT</fullName>
    </submittedName>
</protein>
<dbReference type="EMBL" id="UPHL01000077">
    <property type="protein sequence ID" value="VAZ84227.1"/>
    <property type="molecule type" value="Genomic_DNA"/>
</dbReference>
<evidence type="ECO:0000313" key="5">
    <source>
        <dbReference type="Proteomes" id="UP000271464"/>
    </source>
</evidence>
<dbReference type="Proteomes" id="UP000271464">
    <property type="component" value="Unassembled WGS sequence"/>
</dbReference>